<dbReference type="AlphaFoldDB" id="U2MAR0"/>
<accession>U2MAR0</accession>
<dbReference type="HOGENOM" id="CLU_3103456_0_0_9"/>
<protein>
    <submittedName>
        <fullName evidence="2">Uncharacterized protein</fullName>
    </submittedName>
</protein>
<keyword evidence="3" id="KW-1185">Reference proteome</keyword>
<keyword evidence="1" id="KW-0472">Membrane</keyword>
<reference evidence="2 3" key="1">
    <citation type="submission" date="2013-07" db="EMBL/GenBank/DDBJ databases">
        <authorList>
            <person name="Weinstock G."/>
            <person name="Sodergren E."/>
            <person name="Wylie T."/>
            <person name="Fulton L."/>
            <person name="Fulton R."/>
            <person name="Fronick C."/>
            <person name="O'Laughlin M."/>
            <person name="Godfrey J."/>
            <person name="Miner T."/>
            <person name="Herter B."/>
            <person name="Appelbaum E."/>
            <person name="Cordes M."/>
            <person name="Lek S."/>
            <person name="Wollam A."/>
            <person name="Pepin K.H."/>
            <person name="Palsikar V.B."/>
            <person name="Mitreva M."/>
            <person name="Wilson R.K."/>
        </authorList>
    </citation>
    <scope>NUCLEOTIDE SEQUENCE [LARGE SCALE GENOMIC DNA]</scope>
    <source>
        <strain evidence="2 3">ATCC 27760</strain>
    </source>
</reference>
<proteinExistence type="predicted"/>
<keyword evidence="1" id="KW-0812">Transmembrane</keyword>
<name>U2MAR0_9FIRM</name>
<feature type="transmembrane region" description="Helical" evidence="1">
    <location>
        <begin position="21"/>
        <end position="45"/>
    </location>
</feature>
<comment type="caution">
    <text evidence="2">The sequence shown here is derived from an EMBL/GenBank/DDBJ whole genome shotgun (WGS) entry which is preliminary data.</text>
</comment>
<organism evidence="2 3">
    <name type="scientific">Ruminococcus callidus ATCC 27760</name>
    <dbReference type="NCBI Taxonomy" id="411473"/>
    <lineage>
        <taxon>Bacteria</taxon>
        <taxon>Bacillati</taxon>
        <taxon>Bacillota</taxon>
        <taxon>Clostridia</taxon>
        <taxon>Eubacteriales</taxon>
        <taxon>Oscillospiraceae</taxon>
        <taxon>Ruminococcus</taxon>
    </lineage>
</organism>
<dbReference type="PATRIC" id="fig|411473.3.peg.1017"/>
<sequence>MQNLEHRYAGRQDRQEARQQLLGSLALLLVVLGLAAVCAVAYFHARGGFIR</sequence>
<gene>
    <name evidence="2" type="ORF">RUMCAL_01248</name>
</gene>
<evidence type="ECO:0000313" key="3">
    <source>
        <dbReference type="Proteomes" id="UP000016662"/>
    </source>
</evidence>
<dbReference type="Proteomes" id="UP000016662">
    <property type="component" value="Unassembled WGS sequence"/>
</dbReference>
<dbReference type="RefSeq" id="WP_021682708.1">
    <property type="nucleotide sequence ID" value="NZ_KI260436.1"/>
</dbReference>
<evidence type="ECO:0000256" key="1">
    <source>
        <dbReference type="SAM" id="Phobius"/>
    </source>
</evidence>
<dbReference type="EMBL" id="AWVF01000157">
    <property type="protein sequence ID" value="ERJ96393.1"/>
    <property type="molecule type" value="Genomic_DNA"/>
</dbReference>
<evidence type="ECO:0000313" key="2">
    <source>
        <dbReference type="EMBL" id="ERJ96393.1"/>
    </source>
</evidence>
<keyword evidence="1" id="KW-1133">Transmembrane helix</keyword>